<evidence type="ECO:0000256" key="4">
    <source>
        <dbReference type="ARBA" id="ARBA00016014"/>
    </source>
</evidence>
<dbReference type="Pfam" id="PF00551">
    <property type="entry name" value="Formyl_trans_N"/>
    <property type="match status" value="1"/>
</dbReference>
<dbReference type="CDD" id="cd08704">
    <property type="entry name" value="Met_tRNA_FMT_C"/>
    <property type="match status" value="1"/>
</dbReference>
<dbReference type="NCBIfam" id="TIGR00460">
    <property type="entry name" value="fmt"/>
    <property type="match status" value="1"/>
</dbReference>
<proteinExistence type="inferred from homology"/>
<evidence type="ECO:0000313" key="12">
    <source>
        <dbReference type="Proteomes" id="UP000273643"/>
    </source>
</evidence>
<evidence type="ECO:0000256" key="1">
    <source>
        <dbReference type="ARBA" id="ARBA00002606"/>
    </source>
</evidence>
<dbReference type="PANTHER" id="PTHR11138:SF5">
    <property type="entry name" value="METHIONYL-TRNA FORMYLTRANSFERASE, MITOCHONDRIAL"/>
    <property type="match status" value="1"/>
</dbReference>
<dbReference type="HAMAP" id="MF_00182">
    <property type="entry name" value="Formyl_trans"/>
    <property type="match status" value="1"/>
</dbReference>
<dbReference type="Proteomes" id="UP000273643">
    <property type="component" value="Unassembled WGS sequence"/>
</dbReference>
<dbReference type="InterPro" id="IPR011034">
    <property type="entry name" value="Formyl_transferase-like_C_sf"/>
</dbReference>
<dbReference type="EMBL" id="RJUK01000001">
    <property type="protein sequence ID" value="ROQ21871.1"/>
    <property type="molecule type" value="Genomic_DNA"/>
</dbReference>
<dbReference type="GO" id="GO:0004479">
    <property type="term" value="F:methionyl-tRNA formyltransferase activity"/>
    <property type="evidence" value="ECO:0007669"/>
    <property type="project" value="UniProtKB-UniRule"/>
</dbReference>
<evidence type="ECO:0000256" key="3">
    <source>
        <dbReference type="ARBA" id="ARBA00012261"/>
    </source>
</evidence>
<dbReference type="Gene3D" id="3.40.50.170">
    <property type="entry name" value="Formyl transferase, N-terminal domain"/>
    <property type="match status" value="1"/>
</dbReference>
<gene>
    <name evidence="8" type="primary">fmt</name>
    <name evidence="11" type="ORF">EDC38_2499</name>
</gene>
<dbReference type="AlphaFoldDB" id="A0A3N1P2X5"/>
<dbReference type="InterPro" id="IPR001555">
    <property type="entry name" value="GART_AS"/>
</dbReference>
<dbReference type="InterPro" id="IPR044135">
    <property type="entry name" value="Met-tRNA-FMT_C"/>
</dbReference>
<comment type="caution">
    <text evidence="11">The sequence shown here is derived from an EMBL/GenBank/DDBJ whole genome shotgun (WGS) entry which is preliminary data.</text>
</comment>
<evidence type="ECO:0000256" key="7">
    <source>
        <dbReference type="ARBA" id="ARBA00048558"/>
    </source>
</evidence>
<evidence type="ECO:0000256" key="2">
    <source>
        <dbReference type="ARBA" id="ARBA00010699"/>
    </source>
</evidence>
<keyword evidence="12" id="KW-1185">Reference proteome</keyword>
<dbReference type="CDD" id="cd08646">
    <property type="entry name" value="FMT_core_Met-tRNA-FMT_N"/>
    <property type="match status" value="1"/>
</dbReference>
<dbReference type="InterPro" id="IPR002376">
    <property type="entry name" value="Formyl_transf_N"/>
</dbReference>
<evidence type="ECO:0000259" key="9">
    <source>
        <dbReference type="Pfam" id="PF00551"/>
    </source>
</evidence>
<feature type="domain" description="Formyl transferase N-terminal" evidence="9">
    <location>
        <begin position="11"/>
        <end position="189"/>
    </location>
</feature>
<evidence type="ECO:0000256" key="8">
    <source>
        <dbReference type="HAMAP-Rule" id="MF_00182"/>
    </source>
</evidence>
<evidence type="ECO:0000256" key="5">
    <source>
        <dbReference type="ARBA" id="ARBA00022679"/>
    </source>
</evidence>
<keyword evidence="5 8" id="KW-0808">Transferase</keyword>
<evidence type="ECO:0000259" key="10">
    <source>
        <dbReference type="Pfam" id="PF02911"/>
    </source>
</evidence>
<evidence type="ECO:0000313" key="11">
    <source>
        <dbReference type="EMBL" id="ROQ21871.1"/>
    </source>
</evidence>
<dbReference type="Pfam" id="PF02911">
    <property type="entry name" value="Formyl_trans_C"/>
    <property type="match status" value="1"/>
</dbReference>
<name>A0A3N1P2X5_9GAMM</name>
<protein>
    <recommendedName>
        <fullName evidence="4 8">Methionyl-tRNA formyltransferase</fullName>
        <ecNumber evidence="3 8">2.1.2.9</ecNumber>
    </recommendedName>
</protein>
<comment type="function">
    <text evidence="1 8">Attaches a formyl group to the free amino group of methionyl-tRNA(fMet). The formyl group appears to play a dual role in the initiator identity of N-formylmethionyl-tRNA by promoting its recognition by IF2 and preventing the misappropriation of this tRNA by the elongation apparatus.</text>
</comment>
<dbReference type="FunFam" id="3.40.50.170:FF:000003">
    <property type="entry name" value="Methionyl-tRNA formyltransferase"/>
    <property type="match status" value="1"/>
</dbReference>
<dbReference type="FunFam" id="3.40.50.12230:FF:000001">
    <property type="entry name" value="Methionyl-tRNA formyltransferase"/>
    <property type="match status" value="1"/>
</dbReference>
<dbReference type="InterPro" id="IPR037022">
    <property type="entry name" value="Formyl_trans_C_sf"/>
</dbReference>
<dbReference type="EC" id="2.1.2.9" evidence="3 8"/>
<evidence type="ECO:0000256" key="6">
    <source>
        <dbReference type="ARBA" id="ARBA00022917"/>
    </source>
</evidence>
<dbReference type="PROSITE" id="PS00373">
    <property type="entry name" value="GART"/>
    <property type="match status" value="1"/>
</dbReference>
<dbReference type="Gene3D" id="3.10.25.10">
    <property type="entry name" value="Formyl transferase, C-terminal domain"/>
    <property type="match status" value="1"/>
</dbReference>
<dbReference type="GO" id="GO:0005829">
    <property type="term" value="C:cytosol"/>
    <property type="evidence" value="ECO:0007669"/>
    <property type="project" value="TreeGrafter"/>
</dbReference>
<dbReference type="InterPro" id="IPR005793">
    <property type="entry name" value="Formyl_trans_C"/>
</dbReference>
<comment type="similarity">
    <text evidence="2 8">Belongs to the Fmt family.</text>
</comment>
<organism evidence="11 12">
    <name type="scientific">Marinimicrobium koreense</name>
    <dbReference type="NCBI Taxonomy" id="306545"/>
    <lineage>
        <taxon>Bacteria</taxon>
        <taxon>Pseudomonadati</taxon>
        <taxon>Pseudomonadota</taxon>
        <taxon>Gammaproteobacteria</taxon>
        <taxon>Cellvibrionales</taxon>
        <taxon>Cellvibrionaceae</taxon>
        <taxon>Marinimicrobium</taxon>
    </lineage>
</organism>
<keyword evidence="6 8" id="KW-0648">Protein biosynthesis</keyword>
<accession>A0A3N1P2X5</accession>
<feature type="domain" description="Formyl transferase C-terminal" evidence="10">
    <location>
        <begin position="212"/>
        <end position="311"/>
    </location>
</feature>
<dbReference type="InterPro" id="IPR036477">
    <property type="entry name" value="Formyl_transf_N_sf"/>
</dbReference>
<dbReference type="SUPFAM" id="SSF53328">
    <property type="entry name" value="Formyltransferase"/>
    <property type="match status" value="1"/>
</dbReference>
<reference evidence="11 12" key="1">
    <citation type="submission" date="2018-11" db="EMBL/GenBank/DDBJ databases">
        <title>Genomic Encyclopedia of Type Strains, Phase IV (KMG-IV): sequencing the most valuable type-strain genomes for metagenomic binning, comparative biology and taxonomic classification.</title>
        <authorList>
            <person name="Goeker M."/>
        </authorList>
    </citation>
    <scope>NUCLEOTIDE SEQUENCE [LARGE SCALE GENOMIC DNA]</scope>
    <source>
        <strain evidence="11 12">DSM 16974</strain>
    </source>
</reference>
<dbReference type="RefSeq" id="WP_123638788.1">
    <property type="nucleotide sequence ID" value="NZ_RJUK01000001.1"/>
</dbReference>
<dbReference type="InterPro" id="IPR005794">
    <property type="entry name" value="Fmt"/>
</dbReference>
<feature type="binding site" evidence="8">
    <location>
        <begin position="118"/>
        <end position="121"/>
    </location>
    <ligand>
        <name>(6S)-5,6,7,8-tetrahydrofolate</name>
        <dbReference type="ChEBI" id="CHEBI:57453"/>
    </ligand>
</feature>
<dbReference type="OrthoDB" id="9802815at2"/>
<comment type="catalytic activity">
    <reaction evidence="7 8">
        <text>L-methionyl-tRNA(fMet) + (6R)-10-formyltetrahydrofolate = N-formyl-L-methionyl-tRNA(fMet) + (6S)-5,6,7,8-tetrahydrofolate + H(+)</text>
        <dbReference type="Rhea" id="RHEA:24380"/>
        <dbReference type="Rhea" id="RHEA-COMP:9952"/>
        <dbReference type="Rhea" id="RHEA-COMP:9953"/>
        <dbReference type="ChEBI" id="CHEBI:15378"/>
        <dbReference type="ChEBI" id="CHEBI:57453"/>
        <dbReference type="ChEBI" id="CHEBI:78530"/>
        <dbReference type="ChEBI" id="CHEBI:78844"/>
        <dbReference type="ChEBI" id="CHEBI:195366"/>
        <dbReference type="EC" id="2.1.2.9"/>
    </reaction>
</comment>
<sequence length="328" mass="34610">MSDSDSPGGLRIVFAGTPDFAAHHLRTLLAGPHQLVGVYTQPDRPAGRGKKLQASPVKALALEHHLPVFQPETLKSEPAQAELAALNADIMVVVAYGLLLPKAVLDTPRLGCINVHASLLPRWRGAAPIQRAIEAGDAESGVTIMQMDVGLDTGDMLVKAHCPIGPDDTAGALHDRLAELGGPALMTALEQLAQGCAQPEAQDDAQSTYAPKITKAEAALDWARPATELARQVRAFNPFPICHTRRAESTDSFRVWEARALAHDGPEAPGTVLSVGEAGIGVACGEGQLQLTRLQLPGKKALPVAELLRGRADLFTPGEVLARPEPGV</sequence>
<dbReference type="SUPFAM" id="SSF50486">
    <property type="entry name" value="FMT C-terminal domain-like"/>
    <property type="match status" value="1"/>
</dbReference>
<dbReference type="PANTHER" id="PTHR11138">
    <property type="entry name" value="METHIONYL-TRNA FORMYLTRANSFERASE"/>
    <property type="match status" value="1"/>
</dbReference>
<dbReference type="InterPro" id="IPR041711">
    <property type="entry name" value="Met-tRNA-FMT_N"/>
</dbReference>